<comment type="caution">
    <text evidence="1">The sequence shown here is derived from an EMBL/GenBank/DDBJ whole genome shotgun (WGS) entry which is preliminary data.</text>
</comment>
<organism evidence="1 2">
    <name type="scientific">Ottowia thiooxydans</name>
    <dbReference type="NCBI Taxonomy" id="219182"/>
    <lineage>
        <taxon>Bacteria</taxon>
        <taxon>Pseudomonadati</taxon>
        <taxon>Pseudomonadota</taxon>
        <taxon>Betaproteobacteria</taxon>
        <taxon>Burkholderiales</taxon>
        <taxon>Comamonadaceae</taxon>
        <taxon>Ottowia</taxon>
    </lineage>
</organism>
<evidence type="ECO:0000313" key="1">
    <source>
        <dbReference type="EMBL" id="MET4579459.1"/>
    </source>
</evidence>
<dbReference type="PANTHER" id="PTHR40590:SF1">
    <property type="entry name" value="CYTOPLASMIC PROTEIN"/>
    <property type="match status" value="1"/>
</dbReference>
<dbReference type="CDD" id="cd14789">
    <property type="entry name" value="Tiki"/>
    <property type="match status" value="1"/>
</dbReference>
<proteinExistence type="predicted"/>
<evidence type="ECO:0000313" key="2">
    <source>
        <dbReference type="Proteomes" id="UP001549320"/>
    </source>
</evidence>
<sequence length="317" mass="34554">MNSTLRQWTVTACGLLLTLLAPAAWGKGCIAPFVLPTEAALSSAANQTQDRGFLWKISKGGKHSYLYGTMHLGRLEWWSPGPRMLAAIHDSRVIALEMDLSNSATAAKLMQGMRLKEGDLRPAPELTARLRLQAQAECLDWEPLKGLKTEFQLSTVLVAAARRQQLESAFGVETMLTAFAHHQEKPVHALETVEEQLSALRASSQSELTDIVKSSLDDLESGAGTRVLLKLATAWAASDAATLQSYEKWCECVETPAERAMLKRVLDDRNQAIAARLDELHGKSAPVFGAVGALHMFGSEGLPALLKARGYTVETVY</sequence>
<dbReference type="PANTHER" id="PTHR40590">
    <property type="entry name" value="CYTOPLASMIC PROTEIN-RELATED"/>
    <property type="match status" value="1"/>
</dbReference>
<dbReference type="EMBL" id="JBEPSH010000009">
    <property type="protein sequence ID" value="MET4579459.1"/>
    <property type="molecule type" value="Genomic_DNA"/>
</dbReference>
<reference evidence="1 2" key="1">
    <citation type="submission" date="2024-06" db="EMBL/GenBank/DDBJ databases">
        <title>Sorghum-associated microbial communities from plants grown in Nebraska, USA.</title>
        <authorList>
            <person name="Schachtman D."/>
        </authorList>
    </citation>
    <scope>NUCLEOTIDE SEQUENCE [LARGE SCALE GENOMIC DNA]</scope>
    <source>
        <strain evidence="1 2">2709</strain>
    </source>
</reference>
<dbReference type="Pfam" id="PF01963">
    <property type="entry name" value="TraB_PrgY_gumN"/>
    <property type="match status" value="1"/>
</dbReference>
<keyword evidence="2" id="KW-1185">Reference proteome</keyword>
<name>A0ABV2QEJ0_9BURK</name>
<dbReference type="Proteomes" id="UP001549320">
    <property type="component" value="Unassembled WGS sequence"/>
</dbReference>
<dbReference type="RefSeq" id="WP_354447562.1">
    <property type="nucleotide sequence ID" value="NZ_JBEPSH010000009.1"/>
</dbReference>
<dbReference type="InterPro" id="IPR002816">
    <property type="entry name" value="TraB/PrgY/GumN_fam"/>
</dbReference>
<protein>
    <submittedName>
        <fullName evidence="1">Uncharacterized protein YbaP (TraB family)</fullName>
    </submittedName>
</protein>
<dbReference type="InterPro" id="IPR047111">
    <property type="entry name" value="YbaP-like"/>
</dbReference>
<accession>A0ABV2QEJ0</accession>
<gene>
    <name evidence="1" type="ORF">ABIE13_004587</name>
</gene>